<evidence type="ECO:0000259" key="2">
    <source>
        <dbReference type="PROSITE" id="PS51747"/>
    </source>
</evidence>
<protein>
    <submittedName>
        <fullName evidence="3">Cytidine deaminase</fullName>
    </submittedName>
</protein>
<dbReference type="AlphaFoldDB" id="A0A9P4NF82"/>
<accession>A0A9P4NF82</accession>
<dbReference type="GO" id="GO:0008270">
    <property type="term" value="F:zinc ion binding"/>
    <property type="evidence" value="ECO:0007669"/>
    <property type="project" value="TreeGrafter"/>
</dbReference>
<dbReference type="GO" id="GO:0004126">
    <property type="term" value="F:cytidine deaminase activity"/>
    <property type="evidence" value="ECO:0007669"/>
    <property type="project" value="UniProtKB-ARBA"/>
</dbReference>
<evidence type="ECO:0000256" key="1">
    <source>
        <dbReference type="ARBA" id="ARBA00006576"/>
    </source>
</evidence>
<organism evidence="3 4">
    <name type="scientific">Tothia fuscella</name>
    <dbReference type="NCBI Taxonomy" id="1048955"/>
    <lineage>
        <taxon>Eukaryota</taxon>
        <taxon>Fungi</taxon>
        <taxon>Dikarya</taxon>
        <taxon>Ascomycota</taxon>
        <taxon>Pezizomycotina</taxon>
        <taxon>Dothideomycetes</taxon>
        <taxon>Pleosporomycetidae</taxon>
        <taxon>Venturiales</taxon>
        <taxon>Cylindrosympodiaceae</taxon>
        <taxon>Tothia</taxon>
    </lineage>
</organism>
<dbReference type="PANTHER" id="PTHR11644:SF2">
    <property type="entry name" value="CYTIDINE DEAMINASE"/>
    <property type="match status" value="1"/>
</dbReference>
<feature type="domain" description="CMP/dCMP-type deaminase" evidence="2">
    <location>
        <begin position="10"/>
        <end position="135"/>
    </location>
</feature>
<dbReference type="SUPFAM" id="SSF53927">
    <property type="entry name" value="Cytidine deaminase-like"/>
    <property type="match status" value="1"/>
</dbReference>
<dbReference type="GO" id="GO:0005829">
    <property type="term" value="C:cytosol"/>
    <property type="evidence" value="ECO:0007669"/>
    <property type="project" value="TreeGrafter"/>
</dbReference>
<comment type="caution">
    <text evidence="3">The sequence shown here is derived from an EMBL/GenBank/DDBJ whole genome shotgun (WGS) entry which is preliminary data.</text>
</comment>
<dbReference type="InterPro" id="IPR050202">
    <property type="entry name" value="Cyt/Deoxycyt_deaminase"/>
</dbReference>
<dbReference type="GO" id="GO:0055086">
    <property type="term" value="P:nucleobase-containing small molecule metabolic process"/>
    <property type="evidence" value="ECO:0007669"/>
    <property type="project" value="UniProtKB-ARBA"/>
</dbReference>
<proteinExistence type="inferred from homology"/>
<dbReference type="Proteomes" id="UP000800235">
    <property type="component" value="Unassembled WGS sequence"/>
</dbReference>
<dbReference type="InterPro" id="IPR016193">
    <property type="entry name" value="Cytidine_deaminase-like"/>
</dbReference>
<evidence type="ECO:0000313" key="4">
    <source>
        <dbReference type="Proteomes" id="UP000800235"/>
    </source>
</evidence>
<reference evidence="3" key="1">
    <citation type="journal article" date="2020" name="Stud. Mycol.">
        <title>101 Dothideomycetes genomes: a test case for predicting lifestyles and emergence of pathogens.</title>
        <authorList>
            <person name="Haridas S."/>
            <person name="Albert R."/>
            <person name="Binder M."/>
            <person name="Bloem J."/>
            <person name="Labutti K."/>
            <person name="Salamov A."/>
            <person name="Andreopoulos B."/>
            <person name="Baker S."/>
            <person name="Barry K."/>
            <person name="Bills G."/>
            <person name="Bluhm B."/>
            <person name="Cannon C."/>
            <person name="Castanera R."/>
            <person name="Culley D."/>
            <person name="Daum C."/>
            <person name="Ezra D."/>
            <person name="Gonzalez J."/>
            <person name="Henrissat B."/>
            <person name="Kuo A."/>
            <person name="Liang C."/>
            <person name="Lipzen A."/>
            <person name="Lutzoni F."/>
            <person name="Magnuson J."/>
            <person name="Mondo S."/>
            <person name="Nolan M."/>
            <person name="Ohm R."/>
            <person name="Pangilinan J."/>
            <person name="Park H.-J."/>
            <person name="Ramirez L."/>
            <person name="Alfaro M."/>
            <person name="Sun H."/>
            <person name="Tritt A."/>
            <person name="Yoshinaga Y."/>
            <person name="Zwiers L.-H."/>
            <person name="Turgeon B."/>
            <person name="Goodwin S."/>
            <person name="Spatafora J."/>
            <person name="Crous P."/>
            <person name="Grigoriev I."/>
        </authorList>
    </citation>
    <scope>NUCLEOTIDE SEQUENCE</scope>
    <source>
        <strain evidence="3">CBS 130266</strain>
    </source>
</reference>
<name>A0A9P4NF82_9PEZI</name>
<dbReference type="PROSITE" id="PS51747">
    <property type="entry name" value="CYT_DCMP_DEAMINASES_2"/>
    <property type="match status" value="1"/>
</dbReference>
<gene>
    <name evidence="3" type="ORF">EJ08DRAFT_599404</name>
</gene>
<dbReference type="PANTHER" id="PTHR11644">
    <property type="entry name" value="CYTIDINE DEAMINASE"/>
    <property type="match status" value="1"/>
</dbReference>
<dbReference type="EMBL" id="MU007126">
    <property type="protein sequence ID" value="KAF2418673.1"/>
    <property type="molecule type" value="Genomic_DNA"/>
</dbReference>
<sequence length="139" mass="14806">MDQIFAGVRIVNDELIPAANKPLDIIPTNENHSVVAAARTKDGEVITAFNVFHFTGGPCAEAVVFGAAAAQGYLPKDLTHIVAVVNRTRDVISPCGKCRQMFVDLCPQIMVGVKDEGVLRVVTAAALLPFAYVNVDVEG</sequence>
<keyword evidence="4" id="KW-1185">Reference proteome</keyword>
<evidence type="ECO:0000313" key="3">
    <source>
        <dbReference type="EMBL" id="KAF2418673.1"/>
    </source>
</evidence>
<comment type="similarity">
    <text evidence="1">Belongs to the cytidine and deoxycytidylate deaminase family.</text>
</comment>
<dbReference type="CDD" id="cd01283">
    <property type="entry name" value="cytidine_deaminase"/>
    <property type="match status" value="1"/>
</dbReference>
<dbReference type="Gene3D" id="3.40.140.10">
    <property type="entry name" value="Cytidine Deaminase, domain 2"/>
    <property type="match status" value="1"/>
</dbReference>
<dbReference type="OrthoDB" id="414540at2759"/>
<dbReference type="GO" id="GO:0072527">
    <property type="term" value="P:pyrimidine-containing compound metabolic process"/>
    <property type="evidence" value="ECO:0007669"/>
    <property type="project" value="UniProtKB-ARBA"/>
</dbReference>
<dbReference type="InterPro" id="IPR002125">
    <property type="entry name" value="CMP_dCMP_dom"/>
</dbReference>